<feature type="non-terminal residue" evidence="1">
    <location>
        <position position="1"/>
    </location>
</feature>
<name>X1B9J3_9ZZZZ</name>
<organism evidence="1">
    <name type="scientific">marine sediment metagenome</name>
    <dbReference type="NCBI Taxonomy" id="412755"/>
    <lineage>
        <taxon>unclassified sequences</taxon>
        <taxon>metagenomes</taxon>
        <taxon>ecological metagenomes</taxon>
    </lineage>
</organism>
<proteinExistence type="predicted"/>
<dbReference type="AlphaFoldDB" id="X1B9J3"/>
<dbReference type="EMBL" id="BART01026067">
    <property type="protein sequence ID" value="GAG92444.1"/>
    <property type="molecule type" value="Genomic_DNA"/>
</dbReference>
<accession>X1B9J3</accession>
<sequence>AAPTSLLEVAGATLIDGSADETQLTIQANSTQTVSTSPTYIGRRFGWIRII</sequence>
<evidence type="ECO:0000313" key="1">
    <source>
        <dbReference type="EMBL" id="GAG92444.1"/>
    </source>
</evidence>
<gene>
    <name evidence="1" type="ORF">S01H4_46606</name>
</gene>
<reference evidence="1" key="1">
    <citation type="journal article" date="2014" name="Front. Microbiol.">
        <title>High frequency of phylogenetically diverse reductive dehalogenase-homologous genes in deep subseafloor sedimentary metagenomes.</title>
        <authorList>
            <person name="Kawai M."/>
            <person name="Futagami T."/>
            <person name="Toyoda A."/>
            <person name="Takaki Y."/>
            <person name="Nishi S."/>
            <person name="Hori S."/>
            <person name="Arai W."/>
            <person name="Tsubouchi T."/>
            <person name="Morono Y."/>
            <person name="Uchiyama I."/>
            <person name="Ito T."/>
            <person name="Fujiyama A."/>
            <person name="Inagaki F."/>
            <person name="Takami H."/>
        </authorList>
    </citation>
    <scope>NUCLEOTIDE SEQUENCE</scope>
    <source>
        <strain evidence="1">Expedition CK06-06</strain>
    </source>
</reference>
<comment type="caution">
    <text evidence="1">The sequence shown here is derived from an EMBL/GenBank/DDBJ whole genome shotgun (WGS) entry which is preliminary data.</text>
</comment>
<protein>
    <submittedName>
        <fullName evidence="1">Uncharacterized protein</fullName>
    </submittedName>
</protein>